<dbReference type="EMBL" id="CMVM020000201">
    <property type="status" value="NOT_ANNOTATED_CDS"/>
    <property type="molecule type" value="Genomic_DNA"/>
</dbReference>
<dbReference type="EnsemblMetazoa" id="OVOC7441.2">
    <property type="protein sequence ID" value="OVOC7441.2"/>
    <property type="gene ID" value="WBGene00244250"/>
</dbReference>
<evidence type="ECO:0008006" key="3">
    <source>
        <dbReference type="Google" id="ProtNLM"/>
    </source>
</evidence>
<reference evidence="2" key="1">
    <citation type="submission" date="2013-10" db="EMBL/GenBank/DDBJ databases">
        <title>Genome sequencing of Onchocerca volvulus.</title>
        <authorList>
            <person name="Cotton J."/>
            <person name="Tsai J."/>
            <person name="Stanley E."/>
            <person name="Tracey A."/>
            <person name="Holroyd N."/>
            <person name="Lustigman S."/>
            <person name="Berriman M."/>
        </authorList>
    </citation>
    <scope>NUCLEOTIDE SEQUENCE</scope>
</reference>
<dbReference type="EnsemblMetazoa" id="OVOC7441.1">
    <property type="protein sequence ID" value="OVOC7441.1"/>
    <property type="gene ID" value="WBGene00244250"/>
</dbReference>
<reference evidence="1" key="2">
    <citation type="submission" date="2018-02" db="UniProtKB">
        <authorList>
            <consortium name="EnsemblMetazoa"/>
        </authorList>
    </citation>
    <scope>IDENTIFICATION</scope>
</reference>
<evidence type="ECO:0000313" key="1">
    <source>
        <dbReference type="EnsemblMetazoa" id="OVOC7441.1"/>
    </source>
</evidence>
<dbReference type="PANTHER" id="PTHR31128">
    <property type="entry name" value="PROTEIN CBR-CLEC-135-RELATED"/>
    <property type="match status" value="1"/>
</dbReference>
<evidence type="ECO:0000313" key="2">
    <source>
        <dbReference type="Proteomes" id="UP000024404"/>
    </source>
</evidence>
<protein>
    <recommendedName>
        <fullName evidence="3">SH2 domain-containing protein</fullName>
    </recommendedName>
</protein>
<name>A0A2K6WD31_ONCVO</name>
<accession>A0A2K6WD31</accession>
<sequence length="229" mass="26462">MASNPNTKCEPWRCASSEPVKCCVHGHKCSIALKTVSTETLTRSEQSSASRAHEGEGPHLLRLQRANSFTEFKFTRLLGQEYICERNAAKMESSKIKESDTIDDNLADPLKRYYIGIVTPQTAELFISRNTAFRIYHSLKEMKDTKILLCIVYKNSHGDFYHYLIKERFDENLRTNLLYVDCGDKEPPEFISVEALVKYYTIYASLYSLPMANELSVDVFPWWYLMNKV</sequence>
<dbReference type="PANTHER" id="PTHR31128:SF9">
    <property type="entry name" value="DUF3444 DOMAIN-CONTAINING PROTEIN-RELATED"/>
    <property type="match status" value="1"/>
</dbReference>
<proteinExistence type="predicted"/>
<keyword evidence="2" id="KW-1185">Reference proteome</keyword>
<dbReference type="OMA" id="AFPMKRY"/>
<dbReference type="AlphaFoldDB" id="A0A2K6WD31"/>
<organism evidence="1 2">
    <name type="scientific">Onchocerca volvulus</name>
    <dbReference type="NCBI Taxonomy" id="6282"/>
    <lineage>
        <taxon>Eukaryota</taxon>
        <taxon>Metazoa</taxon>
        <taxon>Ecdysozoa</taxon>
        <taxon>Nematoda</taxon>
        <taxon>Chromadorea</taxon>
        <taxon>Rhabditida</taxon>
        <taxon>Spirurina</taxon>
        <taxon>Spiruromorpha</taxon>
        <taxon>Filarioidea</taxon>
        <taxon>Onchocercidae</taxon>
        <taxon>Onchocerca</taxon>
    </lineage>
</organism>
<dbReference type="Proteomes" id="UP000024404">
    <property type="component" value="Unassembled WGS sequence"/>
</dbReference>